<name>A0A0L6VI89_9BASI</name>
<organism evidence="1 2">
    <name type="scientific">Puccinia sorghi</name>
    <dbReference type="NCBI Taxonomy" id="27349"/>
    <lineage>
        <taxon>Eukaryota</taxon>
        <taxon>Fungi</taxon>
        <taxon>Dikarya</taxon>
        <taxon>Basidiomycota</taxon>
        <taxon>Pucciniomycotina</taxon>
        <taxon>Pucciniomycetes</taxon>
        <taxon>Pucciniales</taxon>
        <taxon>Pucciniaceae</taxon>
        <taxon>Puccinia</taxon>
    </lineage>
</organism>
<reference evidence="1 2" key="1">
    <citation type="submission" date="2015-08" db="EMBL/GenBank/DDBJ databases">
        <title>Next Generation Sequencing and Analysis of the Genome of Puccinia sorghi L Schw, the Causal Agent of Maize Common Rust.</title>
        <authorList>
            <person name="Rochi L."/>
            <person name="Burguener G."/>
            <person name="Darino M."/>
            <person name="Turjanski A."/>
            <person name="Kreff E."/>
            <person name="Dieguez M.J."/>
            <person name="Sacco F."/>
        </authorList>
    </citation>
    <scope>NUCLEOTIDE SEQUENCE [LARGE SCALE GENOMIC DNA]</scope>
    <source>
        <strain evidence="1 2">RO10H11247</strain>
    </source>
</reference>
<gene>
    <name evidence="1" type="ORF">VP01_1557g3</name>
</gene>
<evidence type="ECO:0000313" key="2">
    <source>
        <dbReference type="Proteomes" id="UP000037035"/>
    </source>
</evidence>
<dbReference type="Proteomes" id="UP000037035">
    <property type="component" value="Unassembled WGS sequence"/>
</dbReference>
<evidence type="ECO:0000313" key="1">
    <source>
        <dbReference type="EMBL" id="KNZ60419.1"/>
    </source>
</evidence>
<dbReference type="AlphaFoldDB" id="A0A0L6VI89"/>
<dbReference type="EMBL" id="LAVV01006197">
    <property type="protein sequence ID" value="KNZ60419.1"/>
    <property type="molecule type" value="Genomic_DNA"/>
</dbReference>
<dbReference type="VEuPathDB" id="FungiDB:VP01_1557g3"/>
<comment type="caution">
    <text evidence="1">The sequence shown here is derived from an EMBL/GenBank/DDBJ whole genome shotgun (WGS) entry which is preliminary data.</text>
</comment>
<proteinExistence type="predicted"/>
<protein>
    <submittedName>
        <fullName evidence="1">Uncharacterized protein</fullName>
    </submittedName>
</protein>
<accession>A0A0L6VI89</accession>
<sequence length="81" mass="9761">MLPKNPFHWGHNSTKQSNQIYTLAQLFFDSCNLNFKKAAHTNQDIFFWFLEQMFFKLVFYNNITQDQLPIPHQLALKLERL</sequence>
<keyword evidence="2" id="KW-1185">Reference proteome</keyword>